<comment type="similarity">
    <text evidence="3">Belongs to the CASC3 family.</text>
</comment>
<evidence type="ECO:0000256" key="10">
    <source>
        <dbReference type="ARBA" id="ARBA00023161"/>
    </source>
</evidence>
<evidence type="ECO:0000256" key="3">
    <source>
        <dbReference type="ARBA" id="ARBA00009548"/>
    </source>
</evidence>
<accession>A0ABY7CKZ6</accession>
<evidence type="ECO:0000256" key="7">
    <source>
        <dbReference type="ARBA" id="ARBA00022816"/>
    </source>
</evidence>
<feature type="compositionally biased region" description="Polar residues" evidence="13">
    <location>
        <begin position="236"/>
        <end position="249"/>
    </location>
</feature>
<keyword evidence="16" id="KW-1185">Reference proteome</keyword>
<evidence type="ECO:0000256" key="12">
    <source>
        <dbReference type="ARBA" id="ARBA00023242"/>
    </source>
</evidence>
<keyword evidence="11" id="KW-0508">mRNA splicing</keyword>
<feature type="domain" description="Btz" evidence="14">
    <location>
        <begin position="242"/>
        <end position="397"/>
    </location>
</feature>
<keyword evidence="7" id="KW-0509">mRNA transport</keyword>
<feature type="compositionally biased region" description="Polar residues" evidence="13">
    <location>
        <begin position="584"/>
        <end position="605"/>
    </location>
</feature>
<evidence type="ECO:0000256" key="4">
    <source>
        <dbReference type="ARBA" id="ARBA00022448"/>
    </source>
</evidence>
<dbReference type="Proteomes" id="UP001164743">
    <property type="component" value="Chromosome 6A"/>
</dbReference>
<protein>
    <recommendedName>
        <fullName evidence="14">Btz domain-containing protein</fullName>
    </recommendedName>
</protein>
<keyword evidence="4" id="KW-0813">Transport</keyword>
<keyword evidence="8" id="KW-0810">Translation regulation</keyword>
<feature type="compositionally biased region" description="Pro residues" evidence="13">
    <location>
        <begin position="819"/>
        <end position="831"/>
    </location>
</feature>
<feature type="region of interest" description="Disordered" evidence="13">
    <location>
        <begin position="1"/>
        <end position="97"/>
    </location>
</feature>
<dbReference type="GeneID" id="77811146"/>
<reference evidence="15" key="1">
    <citation type="submission" date="2022-10" db="EMBL/GenBank/DDBJ databases">
        <title>Puccinia triticina Genome sequencing and assembly.</title>
        <authorList>
            <person name="Li C."/>
        </authorList>
    </citation>
    <scope>NUCLEOTIDE SEQUENCE</scope>
    <source>
        <strain evidence="15">Pt15</strain>
    </source>
</reference>
<keyword evidence="6" id="KW-0507">mRNA processing</keyword>
<feature type="compositionally biased region" description="Polar residues" evidence="13">
    <location>
        <begin position="671"/>
        <end position="691"/>
    </location>
</feature>
<keyword evidence="9" id="KW-0694">RNA-binding</keyword>
<name>A0ABY7CKZ6_9BASI</name>
<feature type="compositionally biased region" description="Polar residues" evidence="13">
    <location>
        <begin position="311"/>
        <end position="322"/>
    </location>
</feature>
<feature type="region of interest" description="Disordered" evidence="13">
    <location>
        <begin position="396"/>
        <end position="530"/>
    </location>
</feature>
<proteinExistence type="inferred from homology"/>
<organism evidence="15 16">
    <name type="scientific">Puccinia triticina</name>
    <dbReference type="NCBI Taxonomy" id="208348"/>
    <lineage>
        <taxon>Eukaryota</taxon>
        <taxon>Fungi</taxon>
        <taxon>Dikarya</taxon>
        <taxon>Basidiomycota</taxon>
        <taxon>Pucciniomycotina</taxon>
        <taxon>Pucciniomycetes</taxon>
        <taxon>Pucciniales</taxon>
        <taxon>Pucciniaceae</taxon>
        <taxon>Puccinia</taxon>
    </lineage>
</organism>
<feature type="compositionally biased region" description="Polar residues" evidence="13">
    <location>
        <begin position="468"/>
        <end position="482"/>
    </location>
</feature>
<feature type="compositionally biased region" description="Pro residues" evidence="13">
    <location>
        <begin position="744"/>
        <end position="773"/>
    </location>
</feature>
<comment type="subcellular location">
    <subcellularLocation>
        <location evidence="2">Cytoplasm</location>
    </subcellularLocation>
    <subcellularLocation>
        <location evidence="1">Nucleus</location>
    </subcellularLocation>
</comment>
<evidence type="ECO:0000256" key="9">
    <source>
        <dbReference type="ARBA" id="ARBA00022884"/>
    </source>
</evidence>
<evidence type="ECO:0000256" key="2">
    <source>
        <dbReference type="ARBA" id="ARBA00004496"/>
    </source>
</evidence>
<feature type="compositionally biased region" description="Low complexity" evidence="13">
    <location>
        <begin position="450"/>
        <end position="459"/>
    </location>
</feature>
<sequence>MTSNRACADLQHHSLSPTDTHISPAPTLSKLNPSTNHPQLSHNIAKIQSGQNPADEPSSSPPTGQTTALSTPTTSADSTTRQLKQQPTNTAVASQSHSTTIIFNQSSWVTADDQPVQTPRYIPYIEFDNYSTYGNLIFDLNTGLSRTARVDCKPDGLEKAPPEALEEHFEAHGESSNEPSPDQRLKIKIIPPQSASSNPPIETASTSTSSHFNRPPSSLAGGISNHNRPPSAFSCAAQSEDNRSASASEAHSLEPWAVPRSGRFWGHDDRQSYHHRRGGRGFLAKQTGNAGGPSRGTLRNRGGFRADWPANSPSSRKSQQGSIHRPETPAGQSDTGRSVASAGWITVPSKPKPFLNGFQHPHFHKSHPADQADGGEWRHDGWEEIEREADRKLYFSNRGRGGFNHSRGAPGWRGGAPSSSGQLRRPTTNLAATSEIPSVNGKADVGPEKSSSVSASTSTPRGKESDEAPSSTPTNEPSQANTRDGKLVNGDQHVLEAAAAEKTAIVDTTTRANPSPSLSRSATPSSQAQPVLVQLPKTIKIGTIPVYPPATLQSHAAEKSEVVAKSQAPPSPVVDPSSSRVPSLGQSPSTPDLSDTPQVSRSASTLEDHPSQKSDPVLTPLSIAEPSASGPITLGSAGGAEVLREAMSTPKVLMPSYPLPPHEAMIPMSHPSRNINSQQQHDSHSRTSSMNSHPLRPPPPPHSFALAHPSHLGSSPGNFYHQPSLGPIPPLQYFDSHSHNVVYPHPPSFGPPSHQPFEPSPPPALPPPPPPSTSPGMSAAPLLPGHFAPPKSTKVRISHPGKAGQPAGAGGDSTLSFGPPAPASKPPPSDPPSLLTLSGDGHQQLKTTEAGISYYEFNGPPSLPDHAPSDIHHLHHHLHHPLLASDSPHLAPLPGPIPTGGQVVLSQVIRPPLGIPFG</sequence>
<keyword evidence="10" id="KW-0866">Nonsense-mediated mRNA decay</keyword>
<evidence type="ECO:0000256" key="6">
    <source>
        <dbReference type="ARBA" id="ARBA00022664"/>
    </source>
</evidence>
<evidence type="ECO:0000256" key="8">
    <source>
        <dbReference type="ARBA" id="ARBA00022845"/>
    </source>
</evidence>
<evidence type="ECO:0000259" key="14">
    <source>
        <dbReference type="Pfam" id="PF09405"/>
    </source>
</evidence>
<feature type="compositionally biased region" description="Polar residues" evidence="13">
    <location>
        <begin position="193"/>
        <end position="216"/>
    </location>
</feature>
<feature type="compositionally biased region" description="Polar residues" evidence="13">
    <location>
        <begin position="29"/>
        <end position="97"/>
    </location>
</feature>
<feature type="compositionally biased region" description="Basic and acidic residues" evidence="13">
    <location>
        <begin position="367"/>
        <end position="376"/>
    </location>
</feature>
<dbReference type="EMBL" id="CP110426">
    <property type="protein sequence ID" value="WAQ85906.1"/>
    <property type="molecule type" value="Genomic_DNA"/>
</dbReference>
<feature type="compositionally biased region" description="Polar residues" evidence="13">
    <location>
        <begin position="417"/>
        <end position="437"/>
    </location>
</feature>
<evidence type="ECO:0000313" key="16">
    <source>
        <dbReference type="Proteomes" id="UP001164743"/>
    </source>
</evidence>
<feature type="region of interest" description="Disordered" evidence="13">
    <location>
        <begin position="744"/>
        <end position="840"/>
    </location>
</feature>
<keyword evidence="12" id="KW-0539">Nucleus</keyword>
<feature type="region of interest" description="Disordered" evidence="13">
    <location>
        <begin position="190"/>
        <end position="376"/>
    </location>
</feature>
<dbReference type="InterPro" id="IPR018545">
    <property type="entry name" value="Btz_dom"/>
</dbReference>
<evidence type="ECO:0000313" key="15">
    <source>
        <dbReference type="EMBL" id="WAQ85906.1"/>
    </source>
</evidence>
<feature type="region of interest" description="Disordered" evidence="13">
    <location>
        <begin position="558"/>
        <end position="636"/>
    </location>
</feature>
<evidence type="ECO:0000256" key="11">
    <source>
        <dbReference type="ARBA" id="ARBA00023187"/>
    </source>
</evidence>
<feature type="compositionally biased region" description="Low complexity" evidence="13">
    <location>
        <begin position="574"/>
        <end position="583"/>
    </location>
</feature>
<evidence type="ECO:0000256" key="5">
    <source>
        <dbReference type="ARBA" id="ARBA00022490"/>
    </source>
</evidence>
<keyword evidence="5" id="KW-0963">Cytoplasm</keyword>
<evidence type="ECO:0000256" key="1">
    <source>
        <dbReference type="ARBA" id="ARBA00004123"/>
    </source>
</evidence>
<evidence type="ECO:0000256" key="13">
    <source>
        <dbReference type="SAM" id="MobiDB-lite"/>
    </source>
</evidence>
<feature type="compositionally biased region" description="Low complexity" evidence="13">
    <location>
        <begin position="514"/>
        <end position="526"/>
    </location>
</feature>
<gene>
    <name evidence="15" type="ORF">PtA15_6A535</name>
</gene>
<feature type="region of interest" description="Disordered" evidence="13">
    <location>
        <begin position="653"/>
        <end position="724"/>
    </location>
</feature>
<dbReference type="Pfam" id="PF09405">
    <property type="entry name" value="Btz"/>
    <property type="match status" value="1"/>
</dbReference>
<dbReference type="RefSeq" id="XP_053021461.1">
    <property type="nucleotide sequence ID" value="XM_053170251.1"/>
</dbReference>